<dbReference type="InterPro" id="IPR036621">
    <property type="entry name" value="Anticodon-bd_dom_sf"/>
</dbReference>
<dbReference type="PANTHER" id="PTHR10745:SF8">
    <property type="entry name" value="DNA POLYMERASE SUBUNIT GAMMA-2, MITOCHONDRIAL"/>
    <property type="match status" value="1"/>
</dbReference>
<dbReference type="SUPFAM" id="SSF52954">
    <property type="entry name" value="Class II aaRS ABD-related"/>
    <property type="match status" value="1"/>
</dbReference>
<keyword evidence="3" id="KW-1185">Reference proteome</keyword>
<dbReference type="OMA" id="WGQEVLE"/>
<dbReference type="InterPro" id="IPR004154">
    <property type="entry name" value="Anticodon-bd"/>
</dbReference>
<accession>A0A7M7PSS6</accession>
<dbReference type="GO" id="GO:0005737">
    <property type="term" value="C:cytoplasm"/>
    <property type="evidence" value="ECO:0000318"/>
    <property type="project" value="GO_Central"/>
</dbReference>
<dbReference type="InterPro" id="IPR027031">
    <property type="entry name" value="Gly-tRNA_synthase/POLG2"/>
</dbReference>
<dbReference type="RefSeq" id="XP_030854742.1">
    <property type="nucleotide sequence ID" value="XM_030998882.1"/>
</dbReference>
<dbReference type="OrthoDB" id="57698at2759"/>
<dbReference type="EnsemblMetazoa" id="XM_030998882">
    <property type="protein sequence ID" value="XP_030854742"/>
    <property type="gene ID" value="LOC105444352"/>
</dbReference>
<dbReference type="InParanoid" id="A0A7M7PSS6"/>
<dbReference type="Gene3D" id="3.40.50.800">
    <property type="entry name" value="Anticodon-binding domain"/>
    <property type="match status" value="1"/>
</dbReference>
<dbReference type="Pfam" id="PF03129">
    <property type="entry name" value="HGTP_anticodon"/>
    <property type="match status" value="1"/>
</dbReference>
<protein>
    <recommendedName>
        <fullName evidence="1">Anticodon-binding domain-containing protein</fullName>
    </recommendedName>
</protein>
<dbReference type="SUPFAM" id="SSF55681">
    <property type="entry name" value="Class II aaRS and biotin synthetases"/>
    <property type="match status" value="1"/>
</dbReference>
<proteinExistence type="predicted"/>
<evidence type="ECO:0000313" key="2">
    <source>
        <dbReference type="EnsemblMetazoa" id="XP_030854742"/>
    </source>
</evidence>
<dbReference type="FunCoup" id="A0A7M7PSS6">
    <property type="interactions" value="1498"/>
</dbReference>
<organism evidence="2 3">
    <name type="scientific">Strongylocentrotus purpuratus</name>
    <name type="common">Purple sea urchin</name>
    <dbReference type="NCBI Taxonomy" id="7668"/>
    <lineage>
        <taxon>Eukaryota</taxon>
        <taxon>Metazoa</taxon>
        <taxon>Echinodermata</taxon>
        <taxon>Eleutherozoa</taxon>
        <taxon>Echinozoa</taxon>
        <taxon>Echinoidea</taxon>
        <taxon>Euechinoidea</taxon>
        <taxon>Echinacea</taxon>
        <taxon>Camarodonta</taxon>
        <taxon>Echinidea</taxon>
        <taxon>Strongylocentrotidae</taxon>
        <taxon>Strongylocentrotus</taxon>
    </lineage>
</organism>
<feature type="domain" description="Anticodon-binding" evidence="1">
    <location>
        <begin position="310"/>
        <end position="401"/>
    </location>
</feature>
<evidence type="ECO:0000313" key="3">
    <source>
        <dbReference type="Proteomes" id="UP000007110"/>
    </source>
</evidence>
<dbReference type="FunFam" id="3.40.50.800:FF:000040">
    <property type="entry name" value="DNA polymerase gamma 35kD"/>
    <property type="match status" value="1"/>
</dbReference>
<dbReference type="CTD" id="11232"/>
<dbReference type="GO" id="GO:0006264">
    <property type="term" value="P:mitochondrial DNA replication"/>
    <property type="evidence" value="ECO:0000318"/>
    <property type="project" value="GO_Central"/>
</dbReference>
<dbReference type="AlphaFoldDB" id="A0A7M7PSS6"/>
<dbReference type="InterPro" id="IPR045864">
    <property type="entry name" value="aa-tRNA-synth_II/BPL/LPL"/>
</dbReference>
<dbReference type="Proteomes" id="UP000007110">
    <property type="component" value="Unassembled WGS sequence"/>
</dbReference>
<sequence length="407" mass="46165">MSRRDILGRVVNLSRRHGYVYSSGHLRPSMGVKGCFDYGPLGVELKRNLLNEWWSEMVSSQEHVVGVDNATFQSSTVAQSSSSPGQNGTSTSQHNLSVRLHEGNGEACLQSSLHDGLFSHYFNTLCLLNRRLPFGLAQVGPCFNRSSSSQEHDTFIFNGLQTSEMSMQFFSTPKTSNLSFNTWHRDRLSWWRKFAGIPSDFTATDIKTTEHVQSTEIQYKFPWGVDTIERISNHGSVPVEQMQASFKTDMQGKDGRKSVIPHMIETTASLEGGLLAYLVDGYQEKQRTDTRGQSVSREILRLHLRLAPLKVIVLPLRGTKELRELSDYLGKEFRKAGVNVRSIVEVSPSLENYYTMFDEMGVPFTILLNENTLKTGILRVRQRDTTLMQQLHITEVRDMILRHLEAD</sequence>
<evidence type="ECO:0000259" key="1">
    <source>
        <dbReference type="Pfam" id="PF03129"/>
    </source>
</evidence>
<dbReference type="GO" id="GO:0005739">
    <property type="term" value="C:mitochondrion"/>
    <property type="evidence" value="ECO:0000318"/>
    <property type="project" value="GO_Central"/>
</dbReference>
<dbReference type="PANTHER" id="PTHR10745">
    <property type="entry name" value="GLYCYL-TRNA SYNTHETASE/DNA POLYMERASE SUBUNIT GAMMA-2"/>
    <property type="match status" value="1"/>
</dbReference>
<reference evidence="2" key="2">
    <citation type="submission" date="2021-01" db="UniProtKB">
        <authorList>
            <consortium name="EnsemblMetazoa"/>
        </authorList>
    </citation>
    <scope>IDENTIFICATION</scope>
</reference>
<dbReference type="KEGG" id="spu:105444352"/>
<dbReference type="Gene3D" id="3.30.930.10">
    <property type="entry name" value="Bira Bifunctional Protein, Domain 2"/>
    <property type="match status" value="1"/>
</dbReference>
<dbReference type="GeneID" id="105444352"/>
<reference evidence="3" key="1">
    <citation type="submission" date="2015-02" db="EMBL/GenBank/DDBJ databases">
        <title>Genome sequencing for Strongylocentrotus purpuratus.</title>
        <authorList>
            <person name="Murali S."/>
            <person name="Liu Y."/>
            <person name="Vee V."/>
            <person name="English A."/>
            <person name="Wang M."/>
            <person name="Skinner E."/>
            <person name="Han Y."/>
            <person name="Muzny D.M."/>
            <person name="Worley K.C."/>
            <person name="Gibbs R.A."/>
        </authorList>
    </citation>
    <scope>NUCLEOTIDE SEQUENCE</scope>
</reference>
<name>A0A7M7PSS6_STRPU</name>